<accession>A0A2I0IVW0</accession>
<keyword evidence="2" id="KW-1185">Reference proteome</keyword>
<comment type="caution">
    <text evidence="1">The sequence shown here is derived from an EMBL/GenBank/DDBJ whole genome shotgun (WGS) entry which is preliminary data.</text>
</comment>
<dbReference type="EMBL" id="PGOL01002430">
    <property type="protein sequence ID" value="PKI48148.1"/>
    <property type="molecule type" value="Genomic_DNA"/>
</dbReference>
<dbReference type="Proteomes" id="UP000233551">
    <property type="component" value="Unassembled WGS sequence"/>
</dbReference>
<name>A0A2I0IVW0_PUNGR</name>
<evidence type="ECO:0000313" key="2">
    <source>
        <dbReference type="Proteomes" id="UP000233551"/>
    </source>
</evidence>
<dbReference type="AlphaFoldDB" id="A0A2I0IVW0"/>
<evidence type="ECO:0000313" key="1">
    <source>
        <dbReference type="EMBL" id="PKI48148.1"/>
    </source>
</evidence>
<reference evidence="1 2" key="1">
    <citation type="submission" date="2017-11" db="EMBL/GenBank/DDBJ databases">
        <title>De-novo sequencing of pomegranate (Punica granatum L.) genome.</title>
        <authorList>
            <person name="Akparov Z."/>
            <person name="Amiraslanov A."/>
            <person name="Hajiyeva S."/>
            <person name="Abbasov M."/>
            <person name="Kaur K."/>
            <person name="Hamwieh A."/>
            <person name="Solovyev V."/>
            <person name="Salamov A."/>
            <person name="Braich B."/>
            <person name="Kosarev P."/>
            <person name="Mahmoud A."/>
            <person name="Hajiyev E."/>
            <person name="Babayeva S."/>
            <person name="Izzatullayeva V."/>
            <person name="Mammadov A."/>
            <person name="Mammadov A."/>
            <person name="Sharifova S."/>
            <person name="Ojaghi J."/>
            <person name="Eynullazada K."/>
            <person name="Bayramov B."/>
            <person name="Abdulazimova A."/>
            <person name="Shahmuradov I."/>
        </authorList>
    </citation>
    <scope>NUCLEOTIDE SEQUENCE [LARGE SCALE GENOMIC DNA]</scope>
    <source>
        <strain evidence="2">cv. AG2017</strain>
        <tissue evidence="1">Leaf</tissue>
    </source>
</reference>
<proteinExistence type="predicted"/>
<organism evidence="1 2">
    <name type="scientific">Punica granatum</name>
    <name type="common">Pomegranate</name>
    <dbReference type="NCBI Taxonomy" id="22663"/>
    <lineage>
        <taxon>Eukaryota</taxon>
        <taxon>Viridiplantae</taxon>
        <taxon>Streptophyta</taxon>
        <taxon>Embryophyta</taxon>
        <taxon>Tracheophyta</taxon>
        <taxon>Spermatophyta</taxon>
        <taxon>Magnoliopsida</taxon>
        <taxon>eudicotyledons</taxon>
        <taxon>Gunneridae</taxon>
        <taxon>Pentapetalae</taxon>
        <taxon>rosids</taxon>
        <taxon>malvids</taxon>
        <taxon>Myrtales</taxon>
        <taxon>Lythraceae</taxon>
        <taxon>Punica</taxon>
    </lineage>
</organism>
<sequence length="80" mass="8913">MQVLYSDFQDEPEKDLQMLTIQSLNLAMANSLEAMGYASAMAKNTPPSLDCAPIMLHLIPWSRVFRAGSEFLDGRLPPLD</sequence>
<protein>
    <submittedName>
        <fullName evidence="1">Uncharacterized protein</fullName>
    </submittedName>
</protein>
<gene>
    <name evidence="1" type="ORF">CRG98_031413</name>
</gene>